<dbReference type="HOGENOM" id="CLU_744929_0_0_1"/>
<dbReference type="RefSeq" id="XP_001015290.1">
    <property type="nucleotide sequence ID" value="XM_001015290.3"/>
</dbReference>
<evidence type="ECO:0000313" key="2">
    <source>
        <dbReference type="EMBL" id="EAR95045.1"/>
    </source>
</evidence>
<dbReference type="OMA" id="EFFGQFD"/>
<dbReference type="InterPro" id="IPR045886">
    <property type="entry name" value="ThiF/MoeB/HesA"/>
</dbReference>
<dbReference type="InterPro" id="IPR000594">
    <property type="entry name" value="ThiF_NAD_FAD-bd"/>
</dbReference>
<dbReference type="GO" id="GO:0031510">
    <property type="term" value="C:SUMO activating enzyme complex"/>
    <property type="evidence" value="ECO:0007669"/>
    <property type="project" value="TreeGrafter"/>
</dbReference>
<keyword evidence="3" id="KW-1185">Reference proteome</keyword>
<dbReference type="PANTHER" id="PTHR10953">
    <property type="entry name" value="UBIQUITIN-ACTIVATING ENZYME E1"/>
    <property type="match status" value="1"/>
</dbReference>
<dbReference type="GO" id="GO:0016925">
    <property type="term" value="P:protein sumoylation"/>
    <property type="evidence" value="ECO:0007669"/>
    <property type="project" value="TreeGrafter"/>
</dbReference>
<dbReference type="PANTHER" id="PTHR10953:SF162">
    <property type="entry name" value="SUMO-ACTIVATING ENZYME SUBUNIT 1"/>
    <property type="match status" value="1"/>
</dbReference>
<dbReference type="GeneID" id="7826983"/>
<name>I7M167_TETTS</name>
<dbReference type="FunCoup" id="I7M167">
    <property type="interactions" value="637"/>
</dbReference>
<dbReference type="Pfam" id="PF00899">
    <property type="entry name" value="ThiF"/>
    <property type="match status" value="1"/>
</dbReference>
<gene>
    <name evidence="2" type="ORF">TTHERM_00519760</name>
</gene>
<dbReference type="Proteomes" id="UP000009168">
    <property type="component" value="Unassembled WGS sequence"/>
</dbReference>
<organism evidence="2 3">
    <name type="scientific">Tetrahymena thermophila (strain SB210)</name>
    <dbReference type="NCBI Taxonomy" id="312017"/>
    <lineage>
        <taxon>Eukaryota</taxon>
        <taxon>Sar</taxon>
        <taxon>Alveolata</taxon>
        <taxon>Ciliophora</taxon>
        <taxon>Intramacronucleata</taxon>
        <taxon>Oligohymenophorea</taxon>
        <taxon>Hymenostomatida</taxon>
        <taxon>Tetrahymenina</taxon>
        <taxon>Tetrahymenidae</taxon>
        <taxon>Tetrahymena</taxon>
    </lineage>
</organism>
<dbReference type="InterPro" id="IPR035985">
    <property type="entry name" value="Ubiquitin-activating_enz"/>
</dbReference>
<dbReference type="Gene3D" id="3.40.50.720">
    <property type="entry name" value="NAD(P)-binding Rossmann-like Domain"/>
    <property type="match status" value="1"/>
</dbReference>
<accession>I7M167</accession>
<dbReference type="eggNOG" id="KOG2014">
    <property type="taxonomic scope" value="Eukaryota"/>
</dbReference>
<dbReference type="AlphaFoldDB" id="I7M167"/>
<dbReference type="OrthoDB" id="412647at2759"/>
<reference evidence="3" key="1">
    <citation type="journal article" date="2006" name="PLoS Biol.">
        <title>Macronuclear genome sequence of the ciliate Tetrahymena thermophila, a model eukaryote.</title>
        <authorList>
            <person name="Eisen J.A."/>
            <person name="Coyne R.S."/>
            <person name="Wu M."/>
            <person name="Wu D."/>
            <person name="Thiagarajan M."/>
            <person name="Wortman J.R."/>
            <person name="Badger J.H."/>
            <person name="Ren Q."/>
            <person name="Amedeo P."/>
            <person name="Jones K.M."/>
            <person name="Tallon L.J."/>
            <person name="Delcher A.L."/>
            <person name="Salzberg S.L."/>
            <person name="Silva J.C."/>
            <person name="Haas B.J."/>
            <person name="Majoros W.H."/>
            <person name="Farzad M."/>
            <person name="Carlton J.M."/>
            <person name="Smith R.K. Jr."/>
            <person name="Garg J."/>
            <person name="Pearlman R.E."/>
            <person name="Karrer K.M."/>
            <person name="Sun L."/>
            <person name="Manning G."/>
            <person name="Elde N.C."/>
            <person name="Turkewitz A.P."/>
            <person name="Asai D.J."/>
            <person name="Wilkes D.E."/>
            <person name="Wang Y."/>
            <person name="Cai H."/>
            <person name="Collins K."/>
            <person name="Stewart B.A."/>
            <person name="Lee S.R."/>
            <person name="Wilamowska K."/>
            <person name="Weinberg Z."/>
            <person name="Ruzzo W.L."/>
            <person name="Wloga D."/>
            <person name="Gaertig J."/>
            <person name="Frankel J."/>
            <person name="Tsao C.-C."/>
            <person name="Gorovsky M.A."/>
            <person name="Keeling P.J."/>
            <person name="Waller R.F."/>
            <person name="Patron N.J."/>
            <person name="Cherry J.M."/>
            <person name="Stover N.A."/>
            <person name="Krieger C.J."/>
            <person name="del Toro C."/>
            <person name="Ryder H.F."/>
            <person name="Williamson S.C."/>
            <person name="Barbeau R.A."/>
            <person name="Hamilton E.P."/>
            <person name="Orias E."/>
        </authorList>
    </citation>
    <scope>NUCLEOTIDE SEQUENCE [LARGE SCALE GENOMIC DNA]</scope>
    <source>
        <strain evidence="3">SB210</strain>
    </source>
</reference>
<dbReference type="SUPFAM" id="SSF69572">
    <property type="entry name" value="Activating enzymes of the ubiquitin-like proteins"/>
    <property type="match status" value="1"/>
</dbReference>
<dbReference type="EMBL" id="GG662708">
    <property type="protein sequence ID" value="EAR95045.1"/>
    <property type="molecule type" value="Genomic_DNA"/>
</dbReference>
<proteinExistence type="predicted"/>
<dbReference type="KEGG" id="tet:TTHERM_00519760"/>
<feature type="domain" description="THIF-type NAD/FAD binding fold" evidence="1">
    <location>
        <begin position="25"/>
        <end position="333"/>
    </location>
</feature>
<evidence type="ECO:0000313" key="3">
    <source>
        <dbReference type="Proteomes" id="UP000009168"/>
    </source>
</evidence>
<dbReference type="STRING" id="312017.I7M167"/>
<dbReference type="GO" id="GO:0019948">
    <property type="term" value="F:SUMO activating enzyme activity"/>
    <property type="evidence" value="ECO:0007669"/>
    <property type="project" value="TreeGrafter"/>
</dbReference>
<sequence>MEVEQVQEQSQNQKEISNEELQVYDRQRFIGVEVQKRLLNAKVFITPANGVNTELAKNLILCGTNISIADNEIVNQDDVETNFLIAPHDLGKIRGEVVKAKLQDMNPMVKIDLYQTFDIKSFYQKYILENNVDCSFTKEFFNQFNIITSSTPIFKEMELYDEISHFLNIPYYNQLCCGLYGFFYVSLGSLFELTQAKPKIQKTKIVQGKLVKEPILFEYFHKVSLKSEKLKNFLGTNPRGSKPVYHAIQMMKRAEDLNLRYDPYNHSEENQKVLEQIVELAQEKIKNEEDREFYTNFAKFYGIEHCPVYSVIGSVASQEFIKVIAKDKMPALNWFVYDSQIGYGKIESQTDKIDATYVDLPELTRKVEEQQE</sequence>
<protein>
    <submittedName>
        <fullName evidence="2">ThiF family protein</fullName>
    </submittedName>
</protein>
<dbReference type="GO" id="GO:0005737">
    <property type="term" value="C:cytoplasm"/>
    <property type="evidence" value="ECO:0007669"/>
    <property type="project" value="TreeGrafter"/>
</dbReference>
<dbReference type="InParanoid" id="I7M167"/>
<evidence type="ECO:0000259" key="1">
    <source>
        <dbReference type="Pfam" id="PF00899"/>
    </source>
</evidence>